<name>A0AB39W4V5_9FLAO</name>
<reference evidence="2" key="1">
    <citation type="submission" date="2024-07" db="EMBL/GenBank/DDBJ databases">
        <authorList>
            <person name="Biller S.J."/>
        </authorList>
    </citation>
    <scope>NUCLEOTIDE SEQUENCE</scope>
    <source>
        <strain evidence="2">WC2409</strain>
    </source>
</reference>
<dbReference type="RefSeq" id="WP_367768398.1">
    <property type="nucleotide sequence ID" value="NZ_CP165625.1"/>
</dbReference>
<protein>
    <submittedName>
        <fullName evidence="2">Uncharacterized protein</fullName>
    </submittedName>
</protein>
<feature type="transmembrane region" description="Helical" evidence="1">
    <location>
        <begin position="21"/>
        <end position="40"/>
    </location>
</feature>
<proteinExistence type="predicted"/>
<keyword evidence="1" id="KW-1133">Transmembrane helix</keyword>
<keyword evidence="1" id="KW-0472">Membrane</keyword>
<gene>
    <name evidence="2" type="ORF">AB3G34_03055</name>
</gene>
<organism evidence="2">
    <name type="scientific">Flavobacterium sp. WC2409</name>
    <dbReference type="NCBI Taxonomy" id="3234139"/>
    <lineage>
        <taxon>Bacteria</taxon>
        <taxon>Pseudomonadati</taxon>
        <taxon>Bacteroidota</taxon>
        <taxon>Flavobacteriia</taxon>
        <taxon>Flavobacteriales</taxon>
        <taxon>Flavobacteriaceae</taxon>
        <taxon>Flavobacterium</taxon>
    </lineage>
</organism>
<accession>A0AB39W4V5</accession>
<evidence type="ECO:0000313" key="2">
    <source>
        <dbReference type="EMBL" id="XDU96090.1"/>
    </source>
</evidence>
<evidence type="ECO:0000256" key="1">
    <source>
        <dbReference type="SAM" id="Phobius"/>
    </source>
</evidence>
<dbReference type="EMBL" id="CP165625">
    <property type="protein sequence ID" value="XDU96090.1"/>
    <property type="molecule type" value="Genomic_DNA"/>
</dbReference>
<keyword evidence="1" id="KW-0812">Transmembrane</keyword>
<sequence length="75" mass="8697">MAFDIIAGYVFCKTKNMQNSLMCFAIFLLFEFFKVNFVVLKKNRIYFHKSIALMEAASLAFLRGYSGQQEKAPKK</sequence>
<dbReference type="AlphaFoldDB" id="A0AB39W4V5"/>